<comment type="caution">
    <text evidence="2">The sequence shown here is derived from an EMBL/GenBank/DDBJ whole genome shotgun (WGS) entry which is preliminary data.</text>
</comment>
<dbReference type="EMBL" id="MORL01000021">
    <property type="protein sequence ID" value="OIN56548.1"/>
    <property type="molecule type" value="Genomic_DNA"/>
</dbReference>
<dbReference type="AlphaFoldDB" id="A0A1S2VF80"/>
<protein>
    <recommendedName>
        <fullName evidence="1">Sugar 3,4-ketoisomerase QdtA cupin domain-containing protein</fullName>
    </recommendedName>
</protein>
<name>A0A1S2VF80_9BACT</name>
<dbReference type="Proteomes" id="UP000181790">
    <property type="component" value="Unassembled WGS sequence"/>
</dbReference>
<sequence length="130" mass="14880">MSKVLQLQTFSSDKGNLTVFENIIPGEIRRVFYIYGAGDATRAGHRHVRTWCALICIAGSCRVYSNNGIEEEVFTLDKPDQCLILEPQDWHTMDQFSDDAILLVLANELYDKDDYIYEPYPNTKTQPELA</sequence>
<organism evidence="2 3">
    <name type="scientific">Arsenicibacter rosenii</name>
    <dbReference type="NCBI Taxonomy" id="1750698"/>
    <lineage>
        <taxon>Bacteria</taxon>
        <taxon>Pseudomonadati</taxon>
        <taxon>Bacteroidota</taxon>
        <taxon>Cytophagia</taxon>
        <taxon>Cytophagales</taxon>
        <taxon>Spirosomataceae</taxon>
        <taxon>Arsenicibacter</taxon>
    </lineage>
</organism>
<evidence type="ECO:0000313" key="2">
    <source>
        <dbReference type="EMBL" id="OIN56548.1"/>
    </source>
</evidence>
<dbReference type="Pfam" id="PF05523">
    <property type="entry name" value="FdtA"/>
    <property type="match status" value="1"/>
</dbReference>
<dbReference type="CDD" id="cd20292">
    <property type="entry name" value="cupin_QdtA-like"/>
    <property type="match status" value="1"/>
</dbReference>
<dbReference type="InterPro" id="IPR011051">
    <property type="entry name" value="RmlC_Cupin_sf"/>
</dbReference>
<proteinExistence type="predicted"/>
<dbReference type="Gene3D" id="2.60.120.10">
    <property type="entry name" value="Jelly Rolls"/>
    <property type="match status" value="1"/>
</dbReference>
<accession>A0A1S2VF80</accession>
<dbReference type="OrthoDB" id="9795513at2"/>
<reference evidence="2 3" key="1">
    <citation type="submission" date="2016-10" db="EMBL/GenBank/DDBJ databases">
        <title>Arsenicibacter rosenii gen. nov., sp. nov., an efficient arsenic-methylating bacterium isolated from an arsenic-contaminated paddy soil.</title>
        <authorList>
            <person name="Huang K."/>
        </authorList>
    </citation>
    <scope>NUCLEOTIDE SEQUENCE [LARGE SCALE GENOMIC DNA]</scope>
    <source>
        <strain evidence="2 3">SM-1</strain>
    </source>
</reference>
<keyword evidence="3" id="KW-1185">Reference proteome</keyword>
<evidence type="ECO:0000313" key="3">
    <source>
        <dbReference type="Proteomes" id="UP000181790"/>
    </source>
</evidence>
<dbReference type="InterPro" id="IPR014710">
    <property type="entry name" value="RmlC-like_jellyroll"/>
</dbReference>
<dbReference type="InterPro" id="IPR008894">
    <property type="entry name" value="QdtA_cupin_dom"/>
</dbReference>
<evidence type="ECO:0000259" key="1">
    <source>
        <dbReference type="Pfam" id="PF05523"/>
    </source>
</evidence>
<dbReference type="SUPFAM" id="SSF51182">
    <property type="entry name" value="RmlC-like cupins"/>
    <property type="match status" value="1"/>
</dbReference>
<gene>
    <name evidence="2" type="ORF">BLX24_24065</name>
</gene>
<feature type="domain" description="Sugar 3,4-ketoisomerase QdtA cupin" evidence="1">
    <location>
        <begin position="3"/>
        <end position="118"/>
    </location>
</feature>
<dbReference type="RefSeq" id="WP_071505779.1">
    <property type="nucleotide sequence ID" value="NZ_MORL01000021.1"/>
</dbReference>